<keyword evidence="1" id="KW-1133">Transmembrane helix</keyword>
<organism evidence="2 3">
    <name type="scientific">Candidatus Falkowbacteria bacterium RIFOXYC2_FULL_36_12</name>
    <dbReference type="NCBI Taxonomy" id="1798002"/>
    <lineage>
        <taxon>Bacteria</taxon>
        <taxon>Candidatus Falkowiibacteriota</taxon>
    </lineage>
</organism>
<feature type="transmembrane region" description="Helical" evidence="1">
    <location>
        <begin position="90"/>
        <end position="110"/>
    </location>
</feature>
<keyword evidence="1" id="KW-0472">Membrane</keyword>
<evidence type="ECO:0000313" key="2">
    <source>
        <dbReference type="EMBL" id="OGF32331.1"/>
    </source>
</evidence>
<dbReference type="AlphaFoldDB" id="A0A1F5T1J0"/>
<feature type="transmembrane region" description="Helical" evidence="1">
    <location>
        <begin position="122"/>
        <end position="146"/>
    </location>
</feature>
<name>A0A1F5T1J0_9BACT</name>
<evidence type="ECO:0000256" key="1">
    <source>
        <dbReference type="SAM" id="Phobius"/>
    </source>
</evidence>
<sequence>MEPTRWSKVLNFAIKILDSLLKIIGFKKVYISTSTNLNLVEKYFIITAENLKGQGSYSTEIKDIHTDEIFRTDPWQLQPKYLNVYFSTKLLISLLIILIFTICFTFIFNFQISFTSTLIDALLNSSAIYLGMVLTMVDVFLITALLTADNAPPGTELSVIFLLVLFLLPNYFGWEFILTQLGII</sequence>
<keyword evidence="1" id="KW-0812">Transmembrane</keyword>
<protein>
    <submittedName>
        <fullName evidence="2">Uncharacterized protein</fullName>
    </submittedName>
</protein>
<accession>A0A1F5T1J0</accession>
<evidence type="ECO:0000313" key="3">
    <source>
        <dbReference type="Proteomes" id="UP000179001"/>
    </source>
</evidence>
<feature type="transmembrane region" description="Helical" evidence="1">
    <location>
        <begin position="158"/>
        <end position="178"/>
    </location>
</feature>
<gene>
    <name evidence="2" type="ORF">A2478_03345</name>
</gene>
<reference evidence="2 3" key="1">
    <citation type="journal article" date="2016" name="Nat. Commun.">
        <title>Thousands of microbial genomes shed light on interconnected biogeochemical processes in an aquifer system.</title>
        <authorList>
            <person name="Anantharaman K."/>
            <person name="Brown C.T."/>
            <person name="Hug L.A."/>
            <person name="Sharon I."/>
            <person name="Castelle C.J."/>
            <person name="Probst A.J."/>
            <person name="Thomas B.C."/>
            <person name="Singh A."/>
            <person name="Wilkins M.J."/>
            <person name="Karaoz U."/>
            <person name="Brodie E.L."/>
            <person name="Williams K.H."/>
            <person name="Hubbard S.S."/>
            <person name="Banfield J.F."/>
        </authorList>
    </citation>
    <scope>NUCLEOTIDE SEQUENCE [LARGE SCALE GENOMIC DNA]</scope>
</reference>
<proteinExistence type="predicted"/>
<dbReference type="STRING" id="1798002.A2478_03345"/>
<comment type="caution">
    <text evidence="2">The sequence shown here is derived from an EMBL/GenBank/DDBJ whole genome shotgun (WGS) entry which is preliminary data.</text>
</comment>
<dbReference type="Proteomes" id="UP000179001">
    <property type="component" value="Unassembled WGS sequence"/>
</dbReference>
<dbReference type="EMBL" id="MFGJ01000006">
    <property type="protein sequence ID" value="OGF32331.1"/>
    <property type="molecule type" value="Genomic_DNA"/>
</dbReference>